<evidence type="ECO:0000256" key="1">
    <source>
        <dbReference type="ARBA" id="ARBA00004170"/>
    </source>
</evidence>
<dbReference type="Pfam" id="PF00403">
    <property type="entry name" value="HMA"/>
    <property type="match status" value="1"/>
</dbReference>
<evidence type="ECO:0000313" key="3">
    <source>
        <dbReference type="EMBL" id="KAF1002036.1"/>
    </source>
</evidence>
<comment type="caution">
    <text evidence="3">The sequence shown here is derived from an EMBL/GenBank/DDBJ whole genome shotgun (WGS) entry which is preliminary data.</text>
</comment>
<dbReference type="InterPro" id="IPR036163">
    <property type="entry name" value="HMA_dom_sf"/>
</dbReference>
<name>A0A6L5B8J4_APIGR</name>
<dbReference type="Proteomes" id="UP000593563">
    <property type="component" value="Unassembled WGS sequence"/>
</dbReference>
<feature type="domain" description="HMA" evidence="2">
    <location>
        <begin position="78"/>
        <end position="143"/>
    </location>
</feature>
<dbReference type="InterPro" id="IPR044526">
    <property type="entry name" value="NAKR1-3"/>
</dbReference>
<dbReference type="EMBL" id="WRXP01001858">
    <property type="protein sequence ID" value="KAF1002036.1"/>
    <property type="molecule type" value="Genomic_DNA"/>
</dbReference>
<dbReference type="InterPro" id="IPR039261">
    <property type="entry name" value="FNR_nucleotide-bd"/>
</dbReference>
<dbReference type="PANTHER" id="PTHR46119">
    <property type="entry name" value="OS08G0405700 PROTEIN"/>
    <property type="match status" value="1"/>
</dbReference>
<dbReference type="CDD" id="cd00371">
    <property type="entry name" value="HMA"/>
    <property type="match status" value="1"/>
</dbReference>
<evidence type="ECO:0000313" key="4">
    <source>
        <dbReference type="Proteomes" id="UP000593563"/>
    </source>
</evidence>
<accession>A0A6L5B8J4</accession>
<proteinExistence type="predicted"/>
<dbReference type="AlphaFoldDB" id="A0A6L5B8J4"/>
<dbReference type="InterPro" id="IPR006121">
    <property type="entry name" value="HMA_dom"/>
</dbReference>
<dbReference type="SUPFAM" id="SSF55008">
    <property type="entry name" value="HMA, heavy metal-associated domain"/>
    <property type="match status" value="1"/>
</dbReference>
<organism evidence="3 4">
    <name type="scientific">Apium graveolens</name>
    <name type="common">Celery</name>
    <dbReference type="NCBI Taxonomy" id="4045"/>
    <lineage>
        <taxon>Eukaryota</taxon>
        <taxon>Viridiplantae</taxon>
        <taxon>Streptophyta</taxon>
        <taxon>Embryophyta</taxon>
        <taxon>Tracheophyta</taxon>
        <taxon>Spermatophyta</taxon>
        <taxon>Magnoliopsida</taxon>
        <taxon>eudicotyledons</taxon>
        <taxon>Gunneridae</taxon>
        <taxon>Pentapetalae</taxon>
        <taxon>asterids</taxon>
        <taxon>campanulids</taxon>
        <taxon>Apiales</taxon>
        <taxon>Apiaceae</taxon>
        <taxon>Apioideae</taxon>
        <taxon>apioid superclade</taxon>
        <taxon>Apieae</taxon>
        <taxon>Apium</taxon>
    </lineage>
</organism>
<dbReference type="PROSITE" id="PS50846">
    <property type="entry name" value="HMA_2"/>
    <property type="match status" value="1"/>
</dbReference>
<reference evidence="3" key="1">
    <citation type="submission" date="2020-01" db="EMBL/GenBank/DDBJ databases">
        <title>The Celery Genome Sequence Reveals Sequential Paleo-tetraploidization, Resistance Gene Elimination, Karyotype Evolution, and Functional Innovation in Apiales.</title>
        <authorList>
            <person name="Song X."/>
        </authorList>
    </citation>
    <scope>NUCLEOTIDE SEQUENCE</scope>
    <source>
        <tissue evidence="3">Leaf</tissue>
    </source>
</reference>
<dbReference type="GO" id="GO:0046872">
    <property type="term" value="F:metal ion binding"/>
    <property type="evidence" value="ECO:0007669"/>
    <property type="project" value="InterPro"/>
</dbReference>
<dbReference type="GO" id="GO:0016020">
    <property type="term" value="C:membrane"/>
    <property type="evidence" value="ECO:0007669"/>
    <property type="project" value="UniProtKB-SubCell"/>
</dbReference>
<dbReference type="GO" id="GO:0016491">
    <property type="term" value="F:oxidoreductase activity"/>
    <property type="evidence" value="ECO:0007669"/>
    <property type="project" value="InterPro"/>
</dbReference>
<evidence type="ECO:0000259" key="2">
    <source>
        <dbReference type="PROSITE" id="PS50846"/>
    </source>
</evidence>
<protein>
    <recommendedName>
        <fullName evidence="2">HMA domain-containing protein</fullName>
    </recommendedName>
</protein>
<gene>
    <name evidence="3" type="ORF">AG4045_015489</name>
</gene>
<dbReference type="PANTHER" id="PTHR46119:SF15">
    <property type="entry name" value="PROTEIN SODIUM POTASSIUM ROOT DEFECTIVE 2"/>
    <property type="match status" value="1"/>
</dbReference>
<sequence>MLKGSGQSSFVSSSPIRSLIETGFNADERPNVRLYFGAKNLNRMAYQDRFKVWESSGVRIVPVLSQPHDSWTGERGFVQVVVLRVSLHCRGCERKMRKHIFKMEGVTSFNIDFAAKKLTVVGNVTPLSVLASVSKVKKAQLLT</sequence>
<comment type="subcellular location">
    <subcellularLocation>
        <location evidence="1">Membrane</location>
        <topology evidence="1">Peripheral membrane protein</topology>
    </subcellularLocation>
</comment>
<dbReference type="SUPFAM" id="SSF52343">
    <property type="entry name" value="Ferredoxin reductase-like, C-terminal NADP-linked domain"/>
    <property type="match status" value="1"/>
</dbReference>
<keyword evidence="4" id="KW-1185">Reference proteome</keyword>
<dbReference type="Gene3D" id="3.30.70.100">
    <property type="match status" value="1"/>
</dbReference>
<dbReference type="GO" id="GO:0009626">
    <property type="term" value="P:plant-type hypersensitive response"/>
    <property type="evidence" value="ECO:0007669"/>
    <property type="project" value="UniProtKB-KW"/>
</dbReference>